<evidence type="ECO:0000313" key="3">
    <source>
        <dbReference type="EMBL" id="KAF2172162.1"/>
    </source>
</evidence>
<protein>
    <recommendedName>
        <fullName evidence="5">Fibroin-3 related protein</fullName>
    </recommendedName>
</protein>
<feature type="compositionally biased region" description="Polar residues" evidence="1">
    <location>
        <begin position="243"/>
        <end position="254"/>
    </location>
</feature>
<dbReference type="PANTHER" id="PTHR40018">
    <property type="entry name" value="[PSI+] INDUCTION PROTEIN 2"/>
    <property type="match status" value="1"/>
</dbReference>
<dbReference type="RefSeq" id="XP_033673051.1">
    <property type="nucleotide sequence ID" value="XM_033804051.1"/>
</dbReference>
<dbReference type="PANTHER" id="PTHR40018:SF1">
    <property type="entry name" value="[PSI+] INDUCTION PROTEIN 2"/>
    <property type="match status" value="1"/>
</dbReference>
<evidence type="ECO:0008006" key="5">
    <source>
        <dbReference type="Google" id="ProtNLM"/>
    </source>
</evidence>
<dbReference type="InterPro" id="IPR037504">
    <property type="entry name" value="PSI_induc_2"/>
</dbReference>
<keyword evidence="4" id="KW-1185">Reference proteome</keyword>
<keyword evidence="2" id="KW-0472">Membrane</keyword>
<evidence type="ECO:0000256" key="1">
    <source>
        <dbReference type="SAM" id="MobiDB-lite"/>
    </source>
</evidence>
<dbReference type="GeneID" id="54557323"/>
<evidence type="ECO:0000313" key="4">
    <source>
        <dbReference type="Proteomes" id="UP000799537"/>
    </source>
</evidence>
<accession>A0A6A6D1V3</accession>
<feature type="compositionally biased region" description="Low complexity" evidence="1">
    <location>
        <begin position="262"/>
        <end position="276"/>
    </location>
</feature>
<reference evidence="3" key="1">
    <citation type="journal article" date="2020" name="Stud. Mycol.">
        <title>101 Dothideomycetes genomes: a test case for predicting lifestyles and emergence of pathogens.</title>
        <authorList>
            <person name="Haridas S."/>
            <person name="Albert R."/>
            <person name="Binder M."/>
            <person name="Bloem J."/>
            <person name="Labutti K."/>
            <person name="Salamov A."/>
            <person name="Andreopoulos B."/>
            <person name="Baker S."/>
            <person name="Barry K."/>
            <person name="Bills G."/>
            <person name="Bluhm B."/>
            <person name="Cannon C."/>
            <person name="Castanera R."/>
            <person name="Culley D."/>
            <person name="Daum C."/>
            <person name="Ezra D."/>
            <person name="Gonzalez J."/>
            <person name="Henrissat B."/>
            <person name="Kuo A."/>
            <person name="Liang C."/>
            <person name="Lipzen A."/>
            <person name="Lutzoni F."/>
            <person name="Magnuson J."/>
            <person name="Mondo S."/>
            <person name="Nolan M."/>
            <person name="Ohm R."/>
            <person name="Pangilinan J."/>
            <person name="Park H.-J."/>
            <person name="Ramirez L."/>
            <person name="Alfaro M."/>
            <person name="Sun H."/>
            <person name="Tritt A."/>
            <person name="Yoshinaga Y."/>
            <person name="Zwiers L.-H."/>
            <person name="Turgeon B."/>
            <person name="Goodwin S."/>
            <person name="Spatafora J."/>
            <person name="Crous P."/>
            <person name="Grigoriev I."/>
        </authorList>
    </citation>
    <scope>NUCLEOTIDE SEQUENCE</scope>
    <source>
        <strain evidence="3">ATCC 36951</strain>
    </source>
</reference>
<feature type="region of interest" description="Disordered" evidence="1">
    <location>
        <begin position="165"/>
        <end position="219"/>
    </location>
</feature>
<dbReference type="AlphaFoldDB" id="A0A6A6D1V3"/>
<gene>
    <name evidence="3" type="ORF">M409DRAFT_17402</name>
</gene>
<dbReference type="EMBL" id="ML993581">
    <property type="protein sequence ID" value="KAF2172162.1"/>
    <property type="molecule type" value="Genomic_DNA"/>
</dbReference>
<keyword evidence="2" id="KW-1133">Transmembrane helix</keyword>
<proteinExistence type="predicted"/>
<dbReference type="Proteomes" id="UP000799537">
    <property type="component" value="Unassembled WGS sequence"/>
</dbReference>
<feature type="region of interest" description="Disordered" evidence="1">
    <location>
        <begin position="233"/>
        <end position="357"/>
    </location>
</feature>
<feature type="transmembrane region" description="Helical" evidence="2">
    <location>
        <begin position="35"/>
        <end position="53"/>
    </location>
</feature>
<evidence type="ECO:0000256" key="2">
    <source>
        <dbReference type="SAM" id="Phobius"/>
    </source>
</evidence>
<sequence length="357" mass="38323">MATLHWQRDIGSDIAGVKNTFSGWDQCMAKAYCKWPVIVGIIIGSLIVLSIVWCIARCLCCGAECCCGCLSCCNACCPSPRGSKNHGGYQQAPPTPSPFYNQYQPPPGPAYASGAIGGYRSGNVAQTATFETPSKNGRYNEDALPAMPSWDNATSRREEVMEMEKLNQQQNGHTSGAGDGMMYQNPEPTHAYGHQQGQHTQQESLLPQQDPGRYYGAGQRSPVARQDFAHEGDIGGMAANPYSDYQNQRPQQFSPGPYGAQSRAPVSPYSPVSPAPQYNNGTQADYYGAGAGAAHSQQRGYEASIPPSYHTRPPSDNIVSPLSPPPQASYPGQASYQPYGGGSGVGRKPVQGSWREV</sequence>
<dbReference type="GO" id="GO:0005886">
    <property type="term" value="C:plasma membrane"/>
    <property type="evidence" value="ECO:0007669"/>
    <property type="project" value="TreeGrafter"/>
</dbReference>
<feature type="compositionally biased region" description="Polar residues" evidence="1">
    <location>
        <begin position="195"/>
        <end position="207"/>
    </location>
</feature>
<organism evidence="3 4">
    <name type="scientific">Zasmidium cellare ATCC 36951</name>
    <dbReference type="NCBI Taxonomy" id="1080233"/>
    <lineage>
        <taxon>Eukaryota</taxon>
        <taxon>Fungi</taxon>
        <taxon>Dikarya</taxon>
        <taxon>Ascomycota</taxon>
        <taxon>Pezizomycotina</taxon>
        <taxon>Dothideomycetes</taxon>
        <taxon>Dothideomycetidae</taxon>
        <taxon>Mycosphaerellales</taxon>
        <taxon>Mycosphaerellaceae</taxon>
        <taxon>Zasmidium</taxon>
    </lineage>
</organism>
<keyword evidence="2" id="KW-0812">Transmembrane</keyword>
<dbReference type="GO" id="GO:0005935">
    <property type="term" value="C:cellular bud neck"/>
    <property type="evidence" value="ECO:0007669"/>
    <property type="project" value="TreeGrafter"/>
</dbReference>
<dbReference type="OrthoDB" id="5401332at2759"/>
<name>A0A6A6D1V3_ZASCE</name>